<name>A0A1D6KRK9_MAIZE</name>
<gene>
    <name evidence="2" type="ORF">ZEAMMB73_Zm00001d032552</name>
</gene>
<evidence type="ECO:0000313" key="2">
    <source>
        <dbReference type="EMBL" id="ONM05355.1"/>
    </source>
</evidence>
<dbReference type="PANTHER" id="PTHR35467">
    <property type="match status" value="1"/>
</dbReference>
<dbReference type="EMBL" id="CM007647">
    <property type="protein sequence ID" value="ONM05355.1"/>
    <property type="molecule type" value="Genomic_DNA"/>
</dbReference>
<dbReference type="PANTHER" id="PTHR35467:SF2">
    <property type="entry name" value="PROTEIN NEOXANTHIN-DEFICIENT 1"/>
    <property type="match status" value="1"/>
</dbReference>
<dbReference type="ExpressionAtlas" id="A0A1D6KRK9">
    <property type="expression patterns" value="baseline and differential"/>
</dbReference>
<evidence type="ECO:0000256" key="1">
    <source>
        <dbReference type="SAM" id="MobiDB-lite"/>
    </source>
</evidence>
<organism evidence="2">
    <name type="scientific">Zea mays</name>
    <name type="common">Maize</name>
    <dbReference type="NCBI Taxonomy" id="4577"/>
    <lineage>
        <taxon>Eukaryota</taxon>
        <taxon>Viridiplantae</taxon>
        <taxon>Streptophyta</taxon>
        <taxon>Embryophyta</taxon>
        <taxon>Tracheophyta</taxon>
        <taxon>Spermatophyta</taxon>
        <taxon>Magnoliopsida</taxon>
        <taxon>Liliopsida</taxon>
        <taxon>Poales</taxon>
        <taxon>Poaceae</taxon>
        <taxon>PACMAD clade</taxon>
        <taxon>Panicoideae</taxon>
        <taxon>Andropogonodae</taxon>
        <taxon>Andropogoneae</taxon>
        <taxon>Tripsacinae</taxon>
        <taxon>Zea</taxon>
    </lineage>
</organism>
<proteinExistence type="predicted"/>
<accession>A0A1D6KRK9</accession>
<feature type="region of interest" description="Disordered" evidence="1">
    <location>
        <begin position="175"/>
        <end position="198"/>
    </location>
</feature>
<protein>
    <submittedName>
        <fullName evidence="2">Protein NEOXANTHIN-DEFICIENT 1</fullName>
    </submittedName>
</protein>
<dbReference type="InterPro" id="IPR039343">
    <property type="entry name" value="NDX1-like"/>
</dbReference>
<reference evidence="2" key="1">
    <citation type="submission" date="2015-12" db="EMBL/GenBank/DDBJ databases">
        <title>Update maize B73 reference genome by single molecule sequencing technologies.</title>
        <authorList>
            <consortium name="Maize Genome Sequencing Project"/>
            <person name="Ware D."/>
        </authorList>
    </citation>
    <scope>NUCLEOTIDE SEQUENCE [LARGE SCALE GENOMIC DNA]</scope>
    <source>
        <tissue evidence="2">Seedling</tissue>
    </source>
</reference>
<dbReference type="AlphaFoldDB" id="A0A1D6KRK9"/>
<sequence>MAAENEEKETACAGYKHGPPWVFKGRQGPQLSFPFFSFLLSPHLALYQLHLVKASTARAFVPRDLRLVEAFGYTLGGMFLARYHDSPAGEFDEVGCQGAGEQRRSLPARPQGGRTAKPCRHILVKGSHKDHQWAGPAIRMSLPSFSGRTVDHPDLLKYSCQVECRVRPVKPARIWSARTTEPQQEKSDGEVSSSGSSVAADLDARSHSISVLLSRPIFALEFSSLRMHVDAPRTVVPHRDDKKVGYSSST</sequence>